<sequence>MQLSGSCEEVAAALQLLAAAGPLTNAGRRRGGRAPLHASSGSGTDGGGGRGREEETEAARQLLAELLVEALVAEAPAPAAALGDGTRALGRPAHPAALKAPRTSEAPATLLLSGGGGSRGWAADERAEEGAKLPGAWLDGFCRSVQRLAPALGPPMAARLLGAAAGLGVRAGAQGGGGGAEGSFWLDEPAAGRQRGRAEDGGGGGGAGAAAAMLRVLLPRCEQLLPDFRPRELCDLLTALAAMDAAPLLPPSLPRVALLQLQLQLPLSGGPEIVDTLWALRQLGICPYAHLGPEAPAFGRPALASVERPLQAVSFDSRGSPGAAAAGGTSGAPLGAGGAAWVDDVIVRLHATMPSLDARRLARLGAILGFLLRRRPPRAWLYEYYQRLRVEAAGMAPGDLVICLEGLAEVRLRLDDEVLSRVAAALRAGLGASGAALLARAVAALRRMYGKLPGRKAQQLVEEMERRSRWQG</sequence>
<keyword evidence="3" id="KW-1185">Reference proteome</keyword>
<reference evidence="2 3" key="1">
    <citation type="journal article" date="2013" name="BMC Genomics">
        <title>Reconstruction of the lipid metabolism for the microalga Monoraphidium neglectum from its genome sequence reveals characteristics suitable for biofuel production.</title>
        <authorList>
            <person name="Bogen C."/>
            <person name="Al-Dilaimi A."/>
            <person name="Albersmeier A."/>
            <person name="Wichmann J."/>
            <person name="Grundmann M."/>
            <person name="Rupp O."/>
            <person name="Lauersen K.J."/>
            <person name="Blifernez-Klassen O."/>
            <person name="Kalinowski J."/>
            <person name="Goesmann A."/>
            <person name="Mussgnug J.H."/>
            <person name="Kruse O."/>
        </authorList>
    </citation>
    <scope>NUCLEOTIDE SEQUENCE [LARGE SCALE GENOMIC DNA]</scope>
    <source>
        <strain evidence="2 3">SAG 48.87</strain>
    </source>
</reference>
<dbReference type="OrthoDB" id="10683832at2759"/>
<organism evidence="2 3">
    <name type="scientific">Monoraphidium neglectum</name>
    <dbReference type="NCBI Taxonomy" id="145388"/>
    <lineage>
        <taxon>Eukaryota</taxon>
        <taxon>Viridiplantae</taxon>
        <taxon>Chlorophyta</taxon>
        <taxon>core chlorophytes</taxon>
        <taxon>Chlorophyceae</taxon>
        <taxon>CS clade</taxon>
        <taxon>Sphaeropleales</taxon>
        <taxon>Selenastraceae</taxon>
        <taxon>Monoraphidium</taxon>
    </lineage>
</organism>
<dbReference type="AlphaFoldDB" id="A0A0D2J7F7"/>
<proteinExistence type="predicted"/>
<protein>
    <submittedName>
        <fullName evidence="2">Uncharacterized protein</fullName>
    </submittedName>
</protein>
<dbReference type="EMBL" id="KK103370">
    <property type="protein sequence ID" value="KIY95702.1"/>
    <property type="molecule type" value="Genomic_DNA"/>
</dbReference>
<dbReference type="KEGG" id="mng:MNEG_12261"/>
<evidence type="ECO:0000313" key="3">
    <source>
        <dbReference type="Proteomes" id="UP000054498"/>
    </source>
</evidence>
<name>A0A0D2J7F7_9CHLO</name>
<evidence type="ECO:0000313" key="2">
    <source>
        <dbReference type="EMBL" id="KIY95702.1"/>
    </source>
</evidence>
<feature type="region of interest" description="Disordered" evidence="1">
    <location>
        <begin position="83"/>
        <end position="106"/>
    </location>
</feature>
<feature type="region of interest" description="Disordered" evidence="1">
    <location>
        <begin position="24"/>
        <end position="57"/>
    </location>
</feature>
<accession>A0A0D2J7F7</accession>
<dbReference type="Proteomes" id="UP000054498">
    <property type="component" value="Unassembled WGS sequence"/>
</dbReference>
<dbReference type="GeneID" id="25729606"/>
<gene>
    <name evidence="2" type="ORF">MNEG_12261</name>
</gene>
<dbReference type="RefSeq" id="XP_013894722.1">
    <property type="nucleotide sequence ID" value="XM_014039268.1"/>
</dbReference>
<evidence type="ECO:0000256" key="1">
    <source>
        <dbReference type="SAM" id="MobiDB-lite"/>
    </source>
</evidence>